<comment type="function">
    <text evidence="3">Required for rescue of stalled ribosomes mediated by trans-translation. Binds to transfer-messenger RNA (tmRNA), required for stable association of tmRNA with ribosomes. tmRNA and SmpB together mimic tRNA shape, replacing the anticodon stem-loop with SmpB. tmRNA is encoded by the ssrA gene; the 2 termini fold to resemble tRNA(Ala) and it encodes a 'tag peptide', a short internal open reading frame. During trans-translation Ala-aminoacylated tmRNA acts like a tRNA, entering the A-site of stalled ribosomes, displacing the stalled mRNA. The ribosome then switches to translate the ORF on the tmRNA; the nascent peptide is terminated with the 'tag peptide' encoded by the tmRNA and targeted for degradation. The ribosome is freed to recommence translation, which seems to be the essential function of trans-translation.</text>
</comment>
<sequence length="163" mass="18675">MAKSKDKDTKGGGTIALNKRARFEYHIDQRYEAGIALQGWELKALRAGRINFGESFAMIRDGEIFLHGASIPPLISASTHVIAEDRRTRKLLLHKHEIDQLIGAVERKGYTIVPTAMYWKGNKVKVEVGVARGKQEHDKRDTEKERDWQREKQRTMNAHNRQG</sequence>
<dbReference type="CDD" id="cd09294">
    <property type="entry name" value="SmpB"/>
    <property type="match status" value="1"/>
</dbReference>
<dbReference type="SUPFAM" id="SSF74982">
    <property type="entry name" value="Small protein B (SmpB)"/>
    <property type="match status" value="1"/>
</dbReference>
<dbReference type="HAMAP" id="MF_00023">
    <property type="entry name" value="SmpB"/>
    <property type="match status" value="1"/>
</dbReference>
<reference evidence="5 6" key="1">
    <citation type="submission" date="2020-10" db="EMBL/GenBank/DDBJ databases">
        <title>Phylogeny of dyella-like bacteria.</title>
        <authorList>
            <person name="Fu J."/>
        </authorList>
    </citation>
    <scope>NUCLEOTIDE SEQUENCE [LARGE SCALE GENOMIC DNA]</scope>
    <source>
        <strain evidence="5 6">Gsoil3046</strain>
    </source>
</reference>
<gene>
    <name evidence="3 5" type="primary">smpB</name>
    <name evidence="5" type="ORF">ISP17_17115</name>
</gene>
<feature type="compositionally biased region" description="Basic and acidic residues" evidence="4">
    <location>
        <begin position="133"/>
        <end position="154"/>
    </location>
</feature>
<evidence type="ECO:0000256" key="2">
    <source>
        <dbReference type="ARBA" id="ARBA00022884"/>
    </source>
</evidence>
<keyword evidence="2 3" id="KW-0694">RNA-binding</keyword>
<dbReference type="NCBIfam" id="NF003843">
    <property type="entry name" value="PRK05422.1"/>
    <property type="match status" value="1"/>
</dbReference>
<dbReference type="InterPro" id="IPR000037">
    <property type="entry name" value="SsrA-bd_prot"/>
</dbReference>
<dbReference type="Pfam" id="PF01668">
    <property type="entry name" value="SmpB"/>
    <property type="match status" value="1"/>
</dbReference>
<accession>A0ABW8JZQ9</accession>
<comment type="similarity">
    <text evidence="3">Belongs to the SmpB family.</text>
</comment>
<dbReference type="InterPro" id="IPR020081">
    <property type="entry name" value="SsrA-bd_prot_CS"/>
</dbReference>
<dbReference type="PANTHER" id="PTHR30308">
    <property type="entry name" value="TMRNA-BINDING COMPONENT OF TRANS-TRANSLATION TAGGING COMPLEX"/>
    <property type="match status" value="1"/>
</dbReference>
<dbReference type="PANTHER" id="PTHR30308:SF2">
    <property type="entry name" value="SSRA-BINDING PROTEIN"/>
    <property type="match status" value="1"/>
</dbReference>
<evidence type="ECO:0000256" key="4">
    <source>
        <dbReference type="SAM" id="MobiDB-lite"/>
    </source>
</evidence>
<protein>
    <recommendedName>
        <fullName evidence="3">SsrA-binding protein</fullName>
    </recommendedName>
    <alternativeName>
        <fullName evidence="3">Small protein B</fullName>
    </alternativeName>
</protein>
<dbReference type="RefSeq" id="WP_404635314.1">
    <property type="nucleotide sequence ID" value="NZ_JADIKM010000005.1"/>
</dbReference>
<organism evidence="5 6">
    <name type="scientific">Dyella ginsengisoli</name>
    <dbReference type="NCBI Taxonomy" id="363848"/>
    <lineage>
        <taxon>Bacteria</taxon>
        <taxon>Pseudomonadati</taxon>
        <taxon>Pseudomonadota</taxon>
        <taxon>Gammaproteobacteria</taxon>
        <taxon>Lysobacterales</taxon>
        <taxon>Rhodanobacteraceae</taxon>
        <taxon>Dyella</taxon>
    </lineage>
</organism>
<keyword evidence="1 3" id="KW-0963">Cytoplasm</keyword>
<dbReference type="Proteomes" id="UP001620460">
    <property type="component" value="Unassembled WGS sequence"/>
</dbReference>
<dbReference type="Gene3D" id="2.40.280.10">
    <property type="match status" value="1"/>
</dbReference>
<evidence type="ECO:0000313" key="5">
    <source>
        <dbReference type="EMBL" id="MFK2905681.1"/>
    </source>
</evidence>
<name>A0ABW8JZQ9_9GAMM</name>
<evidence type="ECO:0000256" key="1">
    <source>
        <dbReference type="ARBA" id="ARBA00022490"/>
    </source>
</evidence>
<feature type="region of interest" description="Disordered" evidence="4">
    <location>
        <begin position="131"/>
        <end position="163"/>
    </location>
</feature>
<dbReference type="InterPro" id="IPR023620">
    <property type="entry name" value="SmpB"/>
</dbReference>
<evidence type="ECO:0000313" key="6">
    <source>
        <dbReference type="Proteomes" id="UP001620460"/>
    </source>
</evidence>
<comment type="caution">
    <text evidence="5">The sequence shown here is derived from an EMBL/GenBank/DDBJ whole genome shotgun (WGS) entry which is preliminary data.</text>
</comment>
<proteinExistence type="inferred from homology"/>
<dbReference type="PROSITE" id="PS01317">
    <property type="entry name" value="SSRP"/>
    <property type="match status" value="1"/>
</dbReference>
<dbReference type="NCBIfam" id="TIGR00086">
    <property type="entry name" value="smpB"/>
    <property type="match status" value="1"/>
</dbReference>
<evidence type="ECO:0000256" key="3">
    <source>
        <dbReference type="HAMAP-Rule" id="MF_00023"/>
    </source>
</evidence>
<dbReference type="EMBL" id="JADIKM010000005">
    <property type="protein sequence ID" value="MFK2905681.1"/>
    <property type="molecule type" value="Genomic_DNA"/>
</dbReference>
<comment type="subcellular location">
    <subcellularLocation>
        <location evidence="3">Cytoplasm</location>
    </subcellularLocation>
    <text evidence="3">The tmRNA-SmpB complex associates with stalled 70S ribosomes.</text>
</comment>
<keyword evidence="6" id="KW-1185">Reference proteome</keyword>